<dbReference type="EMBL" id="NVSR01000017">
    <property type="protein sequence ID" value="PCI29258.1"/>
    <property type="molecule type" value="Genomic_DNA"/>
</dbReference>
<dbReference type="AlphaFoldDB" id="A0A2A4T6T9"/>
<proteinExistence type="predicted"/>
<accession>A0A2A4T6T9</accession>
<gene>
    <name evidence="1" type="ORF">COB67_04555</name>
</gene>
<sequence length="162" mass="19270">MEKKELQELLNKSWMTHDAMWFQHCLEECGIETTNRINKAAIHSAAAVEIKRFQQAFAIETIESFDDLKCLLKKSFEMIKVDFMDFEIAFPTKNTLRWYIHQCFAYEGIKRTKVIEQYQCGIFERLVGWLQGLGVQYQMAPVRSGCMMRQEGYCFREFEFNF</sequence>
<dbReference type="Proteomes" id="UP000218113">
    <property type="component" value="Unassembled WGS sequence"/>
</dbReference>
<dbReference type="Pfam" id="PF19620">
    <property type="entry name" value="DUF6125"/>
    <property type="match status" value="1"/>
</dbReference>
<reference evidence="2" key="1">
    <citation type="submission" date="2017-08" db="EMBL/GenBank/DDBJ databases">
        <title>A dynamic microbial community with high functional redundancy inhabits the cold, oxic subseafloor aquifer.</title>
        <authorList>
            <person name="Tully B.J."/>
            <person name="Wheat C.G."/>
            <person name="Glazer B.T."/>
            <person name="Huber J.A."/>
        </authorList>
    </citation>
    <scope>NUCLEOTIDE SEQUENCE [LARGE SCALE GENOMIC DNA]</scope>
</reference>
<organism evidence="1 2">
    <name type="scientific">SAR324 cluster bacterium</name>
    <dbReference type="NCBI Taxonomy" id="2024889"/>
    <lineage>
        <taxon>Bacteria</taxon>
        <taxon>Deltaproteobacteria</taxon>
        <taxon>SAR324 cluster</taxon>
    </lineage>
</organism>
<evidence type="ECO:0000313" key="1">
    <source>
        <dbReference type="EMBL" id="PCI29258.1"/>
    </source>
</evidence>
<name>A0A2A4T6T9_9DELT</name>
<protein>
    <recommendedName>
        <fullName evidence="3">L-2-amino-thiazoline-4-carboxylic acid hydrolase</fullName>
    </recommendedName>
</protein>
<comment type="caution">
    <text evidence="1">The sequence shown here is derived from an EMBL/GenBank/DDBJ whole genome shotgun (WGS) entry which is preliminary data.</text>
</comment>
<evidence type="ECO:0000313" key="2">
    <source>
        <dbReference type="Proteomes" id="UP000218113"/>
    </source>
</evidence>
<evidence type="ECO:0008006" key="3">
    <source>
        <dbReference type="Google" id="ProtNLM"/>
    </source>
</evidence>